<feature type="transmembrane region" description="Helical" evidence="2">
    <location>
        <begin position="114"/>
        <end position="139"/>
    </location>
</feature>
<keyword evidence="2" id="KW-0812">Transmembrane</keyword>
<reference evidence="4 5" key="1">
    <citation type="submission" date="2020-04" db="EMBL/GenBank/DDBJ databases">
        <title>Ralstonia insidiosa genome sequencing and assembly.</title>
        <authorList>
            <person name="Martins R.C.R."/>
            <person name="Perdigao-Neto L.V."/>
            <person name="Levin A.S.S."/>
            <person name="Costa S.F."/>
        </authorList>
    </citation>
    <scope>NUCLEOTIDE SEQUENCE [LARGE SCALE GENOMIC DNA]</scope>
    <source>
        <strain evidence="4 5">5047</strain>
    </source>
</reference>
<evidence type="ECO:0000313" key="5">
    <source>
        <dbReference type="Proteomes" id="UP000575469"/>
    </source>
</evidence>
<organism evidence="4 5">
    <name type="scientific">Ralstonia insidiosa</name>
    <dbReference type="NCBI Taxonomy" id="190721"/>
    <lineage>
        <taxon>Bacteria</taxon>
        <taxon>Pseudomonadati</taxon>
        <taxon>Pseudomonadota</taxon>
        <taxon>Betaproteobacteria</taxon>
        <taxon>Burkholderiales</taxon>
        <taxon>Burkholderiaceae</taxon>
        <taxon>Ralstonia</taxon>
    </lineage>
</organism>
<evidence type="ECO:0000313" key="4">
    <source>
        <dbReference type="EMBL" id="NMV39905.1"/>
    </source>
</evidence>
<keyword evidence="2" id="KW-0472">Membrane</keyword>
<feature type="region of interest" description="Disordered" evidence="1">
    <location>
        <begin position="258"/>
        <end position="288"/>
    </location>
</feature>
<accession>A0A848P3L1</accession>
<evidence type="ECO:0000256" key="2">
    <source>
        <dbReference type="SAM" id="Phobius"/>
    </source>
</evidence>
<feature type="signal peptide" evidence="3">
    <location>
        <begin position="1"/>
        <end position="22"/>
    </location>
</feature>
<dbReference type="RefSeq" id="WP_169340848.1">
    <property type="nucleotide sequence ID" value="NZ_JABBZM010000017.1"/>
</dbReference>
<feature type="compositionally biased region" description="Basic and acidic residues" evidence="1">
    <location>
        <begin position="327"/>
        <end position="337"/>
    </location>
</feature>
<protein>
    <submittedName>
        <fullName evidence="4">Uncharacterized protein</fullName>
    </submittedName>
</protein>
<evidence type="ECO:0000256" key="1">
    <source>
        <dbReference type="SAM" id="MobiDB-lite"/>
    </source>
</evidence>
<evidence type="ECO:0000256" key="3">
    <source>
        <dbReference type="SAM" id="SignalP"/>
    </source>
</evidence>
<keyword evidence="3" id="KW-0732">Signal</keyword>
<feature type="transmembrane region" description="Helical" evidence="2">
    <location>
        <begin position="40"/>
        <end position="64"/>
    </location>
</feature>
<feature type="compositionally biased region" description="Low complexity" evidence="1">
    <location>
        <begin position="362"/>
        <end position="393"/>
    </location>
</feature>
<feature type="transmembrane region" description="Helical" evidence="2">
    <location>
        <begin position="76"/>
        <end position="94"/>
    </location>
</feature>
<dbReference type="Proteomes" id="UP000575469">
    <property type="component" value="Unassembled WGS sequence"/>
</dbReference>
<keyword evidence="2" id="KW-1133">Transmembrane helix</keyword>
<gene>
    <name evidence="4" type="ORF">HGR00_18500</name>
</gene>
<dbReference type="AlphaFoldDB" id="A0A848P3L1"/>
<comment type="caution">
    <text evidence="4">The sequence shown here is derived from an EMBL/GenBank/DDBJ whole genome shotgun (WGS) entry which is preliminary data.</text>
</comment>
<proteinExistence type="predicted"/>
<feature type="chain" id="PRO_5032295768" evidence="3">
    <location>
        <begin position="23"/>
        <end position="393"/>
    </location>
</feature>
<sequence length="393" mass="42506">MTRVRKSFSGVLLYGVPAIAMAQAGGLAFSSPLENLGDVFSSPIFMAMVVLAITASIASFVFSDSDSGLGSLLRKVALPAGLIAISAQLVRLVTKDTSHEDVVVKNDPGLFSQGWDWLVDHVLGLGLTVGLVAFGVFAIRRTMISRANRRQLKTDLRDILETIERTDTLLLYWKTVAPTKFGGGPSRARSSRLLDTIAKLERIRDELLPLLEHVHGGQLLDDEDRRMLNGARTDLNRYMKDEVGVPIDIAAELTDIRKPLDRAPASSGQRGEQGAEKRVEQQLTTSSPAAQARGMDDFLNPLNPLSPLSPVSPWSVWHSSARAEPSEESREFRHHGGVDSTYSAPATDDNRRSFFDCSEDTSFSSASDWDSGSSGGSDSCSDSSSSDSSSSSD</sequence>
<name>A0A848P3L1_9RALS</name>
<dbReference type="EMBL" id="JABBZM010000017">
    <property type="protein sequence ID" value="NMV39905.1"/>
    <property type="molecule type" value="Genomic_DNA"/>
</dbReference>
<feature type="region of interest" description="Disordered" evidence="1">
    <location>
        <begin position="327"/>
        <end position="393"/>
    </location>
</feature>